<dbReference type="InterPro" id="IPR010982">
    <property type="entry name" value="Lambda_DNA-bd_dom_sf"/>
</dbReference>
<keyword evidence="4" id="KW-1185">Reference proteome</keyword>
<dbReference type="GO" id="GO:0003700">
    <property type="term" value="F:DNA-binding transcription factor activity"/>
    <property type="evidence" value="ECO:0007669"/>
    <property type="project" value="TreeGrafter"/>
</dbReference>
<dbReference type="SUPFAM" id="SSF47413">
    <property type="entry name" value="lambda repressor-like DNA-binding domains"/>
    <property type="match status" value="1"/>
</dbReference>
<dbReference type="CDD" id="cd02209">
    <property type="entry name" value="cupin_XRE_C"/>
    <property type="match status" value="1"/>
</dbReference>
<dbReference type="PANTHER" id="PTHR46797">
    <property type="entry name" value="HTH-TYPE TRANSCRIPTIONAL REGULATOR"/>
    <property type="match status" value="1"/>
</dbReference>
<feature type="domain" description="HTH cro/C1-type" evidence="2">
    <location>
        <begin position="27"/>
        <end position="81"/>
    </location>
</feature>
<dbReference type="Gene3D" id="2.60.120.10">
    <property type="entry name" value="Jelly Rolls"/>
    <property type="match status" value="1"/>
</dbReference>
<dbReference type="Gene3D" id="1.10.260.40">
    <property type="entry name" value="lambda repressor-like DNA-binding domains"/>
    <property type="match status" value="1"/>
</dbReference>
<dbReference type="Pfam" id="PF01381">
    <property type="entry name" value="HTH_3"/>
    <property type="match status" value="1"/>
</dbReference>
<evidence type="ECO:0000259" key="2">
    <source>
        <dbReference type="PROSITE" id="PS50943"/>
    </source>
</evidence>
<organism evidence="3 4">
    <name type="scientific">Enhygromyxa salina</name>
    <dbReference type="NCBI Taxonomy" id="215803"/>
    <lineage>
        <taxon>Bacteria</taxon>
        <taxon>Pseudomonadati</taxon>
        <taxon>Myxococcota</taxon>
        <taxon>Polyangia</taxon>
        <taxon>Nannocystales</taxon>
        <taxon>Nannocystaceae</taxon>
        <taxon>Enhygromyxa</taxon>
    </lineage>
</organism>
<dbReference type="GO" id="GO:0003677">
    <property type="term" value="F:DNA binding"/>
    <property type="evidence" value="ECO:0007669"/>
    <property type="project" value="UniProtKB-KW"/>
</dbReference>
<dbReference type="PANTHER" id="PTHR46797:SF1">
    <property type="entry name" value="METHYLPHOSPHONATE SYNTHASE"/>
    <property type="match status" value="1"/>
</dbReference>
<protein>
    <submittedName>
        <fullName evidence="3">HTH-type transcriptional regulator PuuR</fullName>
    </submittedName>
</protein>
<dbReference type="RefSeq" id="WP_181197645.1">
    <property type="nucleotide sequence ID" value="NZ_PVNK01000118.1"/>
</dbReference>
<dbReference type="PROSITE" id="PS50943">
    <property type="entry name" value="HTH_CROC1"/>
    <property type="match status" value="1"/>
</dbReference>
<evidence type="ECO:0000313" key="4">
    <source>
        <dbReference type="Proteomes" id="UP000237968"/>
    </source>
</evidence>
<keyword evidence="1" id="KW-0238">DNA-binding</keyword>
<accession>A0A2S9YBF7</accession>
<dbReference type="SMART" id="SM00530">
    <property type="entry name" value="HTH_XRE"/>
    <property type="match status" value="1"/>
</dbReference>
<dbReference type="GO" id="GO:0005829">
    <property type="term" value="C:cytosol"/>
    <property type="evidence" value="ECO:0007669"/>
    <property type="project" value="TreeGrafter"/>
</dbReference>
<dbReference type="InterPro" id="IPR014710">
    <property type="entry name" value="RmlC-like_jellyroll"/>
</dbReference>
<dbReference type="InterPro" id="IPR013096">
    <property type="entry name" value="Cupin_2"/>
</dbReference>
<reference evidence="3 4" key="1">
    <citation type="submission" date="2018-03" db="EMBL/GenBank/DDBJ databases">
        <title>Draft Genome Sequences of the Obligatory Marine Myxobacteria Enhygromyxa salina SWB005.</title>
        <authorList>
            <person name="Poehlein A."/>
            <person name="Moghaddam J.A."/>
            <person name="Harms H."/>
            <person name="Alanjari M."/>
            <person name="Koenig G.M."/>
            <person name="Daniel R."/>
            <person name="Schaeberle T.F."/>
        </authorList>
    </citation>
    <scope>NUCLEOTIDE SEQUENCE [LARGE SCALE GENOMIC DNA]</scope>
    <source>
        <strain evidence="3 4">SWB005</strain>
    </source>
</reference>
<gene>
    <name evidence="3" type="primary">puuR_2</name>
    <name evidence="3" type="ORF">ENSA5_22760</name>
</gene>
<evidence type="ECO:0000256" key="1">
    <source>
        <dbReference type="ARBA" id="ARBA00023125"/>
    </source>
</evidence>
<dbReference type="InterPro" id="IPR001387">
    <property type="entry name" value="Cro/C1-type_HTH"/>
</dbReference>
<dbReference type="EMBL" id="PVNK01000118">
    <property type="protein sequence ID" value="PRQ02458.1"/>
    <property type="molecule type" value="Genomic_DNA"/>
</dbReference>
<dbReference type="InterPro" id="IPR050807">
    <property type="entry name" value="TransReg_Diox_bact_type"/>
</dbReference>
<dbReference type="InterPro" id="IPR011051">
    <property type="entry name" value="RmlC_Cupin_sf"/>
</dbReference>
<dbReference type="CDD" id="cd00093">
    <property type="entry name" value="HTH_XRE"/>
    <property type="match status" value="1"/>
</dbReference>
<name>A0A2S9YBF7_9BACT</name>
<dbReference type="SUPFAM" id="SSF51182">
    <property type="entry name" value="RmlC-like cupins"/>
    <property type="match status" value="1"/>
</dbReference>
<dbReference type="Pfam" id="PF07883">
    <property type="entry name" value="Cupin_2"/>
    <property type="match status" value="1"/>
</dbReference>
<dbReference type="Proteomes" id="UP000237968">
    <property type="component" value="Unassembled WGS sequence"/>
</dbReference>
<proteinExistence type="predicted"/>
<evidence type="ECO:0000313" key="3">
    <source>
        <dbReference type="EMBL" id="PRQ02458.1"/>
    </source>
</evidence>
<comment type="caution">
    <text evidence="3">The sequence shown here is derived from an EMBL/GenBank/DDBJ whole genome shotgun (WGS) entry which is preliminary data.</text>
</comment>
<dbReference type="AlphaFoldDB" id="A0A2S9YBF7"/>
<sequence>MNLDALLRYSVRVLGMTDPSSAIGPNIRRRRQTLGLSLDAMAAASGVSSTMLSEVERGKKNPTVKLAYQIALALGCSLTELLEDAPPTPVAVVRADERQVLVDPSSGVARHGLRPGLLDRHLEIAWYELPAGESTGEVGAKLPGVVEFLTVLEGRVEVWLGGVAHELRAGDSISYGLQTTIEYRNSGGARCRVLLIVDRSKVGASG</sequence>